<proteinExistence type="predicted"/>
<dbReference type="EMBL" id="MU806742">
    <property type="protein sequence ID" value="KAJ3833234.1"/>
    <property type="molecule type" value="Genomic_DNA"/>
</dbReference>
<keyword evidence="2" id="KW-0472">Membrane</keyword>
<keyword evidence="2" id="KW-1133">Transmembrane helix</keyword>
<comment type="caution">
    <text evidence="3">The sequence shown here is derived from an EMBL/GenBank/DDBJ whole genome shotgun (WGS) entry which is preliminary data.</text>
</comment>
<dbReference type="Proteomes" id="UP001163846">
    <property type="component" value="Unassembled WGS sequence"/>
</dbReference>
<feature type="region of interest" description="Disordered" evidence="1">
    <location>
        <begin position="108"/>
        <end position="136"/>
    </location>
</feature>
<organism evidence="3 4">
    <name type="scientific">Lentinula raphanica</name>
    <dbReference type="NCBI Taxonomy" id="153919"/>
    <lineage>
        <taxon>Eukaryota</taxon>
        <taxon>Fungi</taxon>
        <taxon>Dikarya</taxon>
        <taxon>Basidiomycota</taxon>
        <taxon>Agaricomycotina</taxon>
        <taxon>Agaricomycetes</taxon>
        <taxon>Agaricomycetidae</taxon>
        <taxon>Agaricales</taxon>
        <taxon>Marasmiineae</taxon>
        <taxon>Omphalotaceae</taxon>
        <taxon>Lentinula</taxon>
    </lineage>
</organism>
<keyword evidence="2" id="KW-0812">Transmembrane</keyword>
<feature type="region of interest" description="Disordered" evidence="1">
    <location>
        <begin position="21"/>
        <end position="95"/>
    </location>
</feature>
<gene>
    <name evidence="3" type="ORF">F5878DRAFT_417723</name>
</gene>
<feature type="compositionally biased region" description="Basic and acidic residues" evidence="1">
    <location>
        <begin position="254"/>
        <end position="264"/>
    </location>
</feature>
<name>A0AA38U6J7_9AGAR</name>
<evidence type="ECO:0000256" key="2">
    <source>
        <dbReference type="SAM" id="Phobius"/>
    </source>
</evidence>
<protein>
    <submittedName>
        <fullName evidence="3">Uncharacterized protein</fullName>
    </submittedName>
</protein>
<dbReference type="AlphaFoldDB" id="A0AA38U6J7"/>
<reference evidence="3" key="1">
    <citation type="submission" date="2022-08" db="EMBL/GenBank/DDBJ databases">
        <authorList>
            <consortium name="DOE Joint Genome Institute"/>
            <person name="Min B."/>
            <person name="Riley R."/>
            <person name="Sierra-Patev S."/>
            <person name="Naranjo-Ortiz M."/>
            <person name="Looney B."/>
            <person name="Konkel Z."/>
            <person name="Slot J.C."/>
            <person name="Sakamoto Y."/>
            <person name="Steenwyk J.L."/>
            <person name="Rokas A."/>
            <person name="Carro J."/>
            <person name="Camarero S."/>
            <person name="Ferreira P."/>
            <person name="Molpeceres G."/>
            <person name="Ruiz-Duenas F.J."/>
            <person name="Serrano A."/>
            <person name="Henrissat B."/>
            <person name="Drula E."/>
            <person name="Hughes K.W."/>
            <person name="Mata J.L."/>
            <person name="Ishikawa N.K."/>
            <person name="Vargas-Isla R."/>
            <person name="Ushijima S."/>
            <person name="Smith C.A."/>
            <person name="Ahrendt S."/>
            <person name="Andreopoulos W."/>
            <person name="He G."/>
            <person name="Labutti K."/>
            <person name="Lipzen A."/>
            <person name="Ng V."/>
            <person name="Sandor L."/>
            <person name="Barry K."/>
            <person name="Martinez A.T."/>
            <person name="Xiao Y."/>
            <person name="Gibbons J.G."/>
            <person name="Terashima K."/>
            <person name="Hibbett D.S."/>
            <person name="Grigoriev I.V."/>
        </authorList>
    </citation>
    <scope>NUCLEOTIDE SEQUENCE</scope>
    <source>
        <strain evidence="3">TFB9207</strain>
    </source>
</reference>
<evidence type="ECO:0000256" key="1">
    <source>
        <dbReference type="SAM" id="MobiDB-lite"/>
    </source>
</evidence>
<feature type="compositionally biased region" description="Basic and acidic residues" evidence="1">
    <location>
        <begin position="236"/>
        <end position="246"/>
    </location>
</feature>
<feature type="transmembrane region" description="Helical" evidence="2">
    <location>
        <begin position="142"/>
        <end position="166"/>
    </location>
</feature>
<evidence type="ECO:0000313" key="4">
    <source>
        <dbReference type="Proteomes" id="UP001163846"/>
    </source>
</evidence>
<evidence type="ECO:0000313" key="3">
    <source>
        <dbReference type="EMBL" id="KAJ3833234.1"/>
    </source>
</evidence>
<feature type="region of interest" description="Disordered" evidence="1">
    <location>
        <begin position="227"/>
        <end position="273"/>
    </location>
</feature>
<sequence>MALLNDVSRVGEVTEWSTIIEPSGKSTGIVQPMPTATGPHRVEVIPSGRSSNDEGAHSTPTFQIGLSDDSSSGDSEINSNTQSPSGPPDPSSTRIQTTVTQTNTLSTVISTRNTQYQPSTPSPSSTPSVSHPTQPSSLSTKYLIITLALAATFGTILIMLIMVFLVRRSRRRRLDNSFPLHDPFMILPNQVTDPGQLLSDSEQGSDMELRKEGRRTNTIDFIEHRQKGLGGGIPRTMEHEQPEAGLHHPSAPKVEPRAPQRDSDMATLIGSEG</sequence>
<accession>A0AA38U6J7</accession>
<keyword evidence="4" id="KW-1185">Reference proteome</keyword>